<comment type="caution">
    <text evidence="2">The sequence shown here is derived from an EMBL/GenBank/DDBJ whole genome shotgun (WGS) entry which is preliminary data.</text>
</comment>
<keyword evidence="1" id="KW-0812">Transmembrane</keyword>
<keyword evidence="1" id="KW-0472">Membrane</keyword>
<proteinExistence type="predicted"/>
<accession>A0AAN2PMA2</accession>
<sequence>MKNKYSKWLLVVVICMGVAIGGYMYYSSIAIGGTPDNGMWKANYKKTLMKQLADGLDMFNKSLVARSR</sequence>
<gene>
    <name evidence="2" type="ORF">BN1180_04868</name>
</gene>
<dbReference type="EMBL" id="CCXW01000001">
    <property type="protein sequence ID" value="CEG34664.1"/>
    <property type="molecule type" value="Genomic_DNA"/>
</dbReference>
<feature type="transmembrane region" description="Helical" evidence="1">
    <location>
        <begin position="7"/>
        <end position="26"/>
    </location>
</feature>
<dbReference type="Proteomes" id="UP000182110">
    <property type="component" value="Unassembled WGS sequence"/>
</dbReference>
<organism evidence="2 3">
    <name type="scientific">Peribacillus simplex</name>
    <dbReference type="NCBI Taxonomy" id="1478"/>
    <lineage>
        <taxon>Bacteria</taxon>
        <taxon>Bacillati</taxon>
        <taxon>Bacillota</taxon>
        <taxon>Bacilli</taxon>
        <taxon>Bacillales</taxon>
        <taxon>Bacillaceae</taxon>
        <taxon>Peribacillus</taxon>
    </lineage>
</organism>
<evidence type="ECO:0000313" key="3">
    <source>
        <dbReference type="Proteomes" id="UP000182110"/>
    </source>
</evidence>
<dbReference type="AlphaFoldDB" id="A0AAN2PMA2"/>
<protein>
    <submittedName>
        <fullName evidence="2">Uncharacterized protein</fullName>
    </submittedName>
</protein>
<keyword evidence="1" id="KW-1133">Transmembrane helix</keyword>
<reference evidence="2 3" key="1">
    <citation type="journal article" date="2014" name="Genome Announc.">
        <title>Genome Sequence of Bacillus simplex Strain P558, Isolated from a Human Fecal Sample.</title>
        <authorList>
            <person name="Croce O."/>
            <person name="Hugon P."/>
            <person name="Lagier J.C."/>
            <person name="Bibi F."/>
            <person name="Robert C."/>
            <person name="Azhar E.I."/>
            <person name="Raoult D."/>
            <person name="Fournier P.E."/>
        </authorList>
    </citation>
    <scope>NUCLEOTIDE SEQUENCE [LARGE SCALE GENOMIC DNA]</scope>
    <source>
        <strain evidence="2 3">P558</strain>
    </source>
</reference>
<evidence type="ECO:0000313" key="2">
    <source>
        <dbReference type="EMBL" id="CEG34664.1"/>
    </source>
</evidence>
<keyword evidence="3" id="KW-1185">Reference proteome</keyword>
<evidence type="ECO:0000256" key="1">
    <source>
        <dbReference type="SAM" id="Phobius"/>
    </source>
</evidence>
<name>A0AAN2PMA2_9BACI</name>